<evidence type="ECO:0000313" key="2">
    <source>
        <dbReference type="EMBL" id="CAB4313159.1"/>
    </source>
</evidence>
<dbReference type="EMBL" id="CAEKKB010000006">
    <property type="protein sequence ID" value="CAB4313159.1"/>
    <property type="molecule type" value="Genomic_DNA"/>
</dbReference>
<evidence type="ECO:0000256" key="1">
    <source>
        <dbReference type="SAM" id="MobiDB-lite"/>
    </source>
</evidence>
<protein>
    <submittedName>
        <fullName evidence="2">Uncharacterized protein</fullName>
    </submittedName>
</protein>
<feature type="region of interest" description="Disordered" evidence="1">
    <location>
        <begin position="1"/>
        <end position="86"/>
    </location>
</feature>
<accession>A0A6J5XHI9</accession>
<reference evidence="3" key="1">
    <citation type="journal article" date="2020" name="Genome Biol.">
        <title>Gamete binning: chromosome-level and haplotype-resolved genome assembly enabled by high-throughput single-cell sequencing of gamete genomes.</title>
        <authorList>
            <person name="Campoy J.A."/>
            <person name="Sun H."/>
            <person name="Goel M."/>
            <person name="Jiao W.-B."/>
            <person name="Folz-Donahue K."/>
            <person name="Wang N."/>
            <person name="Rubio M."/>
            <person name="Liu C."/>
            <person name="Kukat C."/>
            <person name="Ruiz D."/>
            <person name="Huettel B."/>
            <person name="Schneeberger K."/>
        </authorList>
    </citation>
    <scope>NUCLEOTIDE SEQUENCE [LARGE SCALE GENOMIC DNA]</scope>
    <source>
        <strain evidence="3">cv. Rojo Pasion</strain>
    </source>
</reference>
<organism evidence="2 3">
    <name type="scientific">Prunus armeniaca</name>
    <name type="common">Apricot</name>
    <name type="synonym">Armeniaca vulgaris</name>
    <dbReference type="NCBI Taxonomy" id="36596"/>
    <lineage>
        <taxon>Eukaryota</taxon>
        <taxon>Viridiplantae</taxon>
        <taxon>Streptophyta</taxon>
        <taxon>Embryophyta</taxon>
        <taxon>Tracheophyta</taxon>
        <taxon>Spermatophyta</taxon>
        <taxon>Magnoliopsida</taxon>
        <taxon>eudicotyledons</taxon>
        <taxon>Gunneridae</taxon>
        <taxon>Pentapetalae</taxon>
        <taxon>rosids</taxon>
        <taxon>fabids</taxon>
        <taxon>Rosales</taxon>
        <taxon>Rosaceae</taxon>
        <taxon>Amygdaloideae</taxon>
        <taxon>Amygdaleae</taxon>
        <taxon>Prunus</taxon>
    </lineage>
</organism>
<dbReference type="Proteomes" id="UP000507245">
    <property type="component" value="Unassembled WGS sequence"/>
</dbReference>
<gene>
    <name evidence="2" type="ORF">ORAREDHAP_LOCUS35970</name>
</gene>
<dbReference type="OrthoDB" id="10427546at2759"/>
<dbReference type="AlphaFoldDB" id="A0A6J5XHI9"/>
<sequence length="86" mass="9437">MDNVSRMEDLKLDSHSEMIDKDDGGKDLFSPAMIPLNTPTIGSKPEESESEDDEESEDEEIENTRSTLAVATGRISASVKSKYTKG</sequence>
<evidence type="ECO:0000313" key="3">
    <source>
        <dbReference type="Proteomes" id="UP000507245"/>
    </source>
</evidence>
<proteinExistence type="predicted"/>
<feature type="compositionally biased region" description="Basic and acidic residues" evidence="1">
    <location>
        <begin position="1"/>
        <end position="26"/>
    </location>
</feature>
<feature type="compositionally biased region" description="Acidic residues" evidence="1">
    <location>
        <begin position="48"/>
        <end position="61"/>
    </location>
</feature>
<keyword evidence="3" id="KW-1185">Reference proteome</keyword>
<name>A0A6J5XHI9_PRUAR</name>